<feature type="region of interest" description="Disordered" evidence="2">
    <location>
        <begin position="256"/>
        <end position="287"/>
    </location>
</feature>
<dbReference type="PROSITE" id="PS50157">
    <property type="entry name" value="ZINC_FINGER_C2H2_2"/>
    <property type="match status" value="1"/>
</dbReference>
<evidence type="ECO:0000259" key="3">
    <source>
        <dbReference type="PROSITE" id="PS50157"/>
    </source>
</evidence>
<feature type="domain" description="C2H2-type" evidence="3">
    <location>
        <begin position="235"/>
        <end position="264"/>
    </location>
</feature>
<evidence type="ECO:0000256" key="2">
    <source>
        <dbReference type="SAM" id="MobiDB-lite"/>
    </source>
</evidence>
<dbReference type="Proteomes" id="UP001159427">
    <property type="component" value="Unassembled WGS sequence"/>
</dbReference>
<evidence type="ECO:0000313" key="5">
    <source>
        <dbReference type="Proteomes" id="UP001159427"/>
    </source>
</evidence>
<organism evidence="4 5">
    <name type="scientific">Porites evermanni</name>
    <dbReference type="NCBI Taxonomy" id="104178"/>
    <lineage>
        <taxon>Eukaryota</taxon>
        <taxon>Metazoa</taxon>
        <taxon>Cnidaria</taxon>
        <taxon>Anthozoa</taxon>
        <taxon>Hexacorallia</taxon>
        <taxon>Scleractinia</taxon>
        <taxon>Fungiina</taxon>
        <taxon>Poritidae</taxon>
        <taxon>Porites</taxon>
    </lineage>
</organism>
<dbReference type="EMBL" id="CALNXI010000286">
    <property type="protein sequence ID" value="CAH3024023.1"/>
    <property type="molecule type" value="Genomic_DNA"/>
</dbReference>
<dbReference type="PROSITE" id="PS00028">
    <property type="entry name" value="ZINC_FINGER_C2H2_1"/>
    <property type="match status" value="1"/>
</dbReference>
<keyword evidence="1" id="KW-0863">Zinc-finger</keyword>
<proteinExistence type="predicted"/>
<evidence type="ECO:0000313" key="4">
    <source>
        <dbReference type="EMBL" id="CAH3024023.1"/>
    </source>
</evidence>
<protein>
    <recommendedName>
        <fullName evidence="3">C2H2-type domain-containing protein</fullName>
    </recommendedName>
</protein>
<keyword evidence="5" id="KW-1185">Reference proteome</keyword>
<sequence length="287" mass="32663">MEALRSKYVPTVTSNGGERKILQKAIFDGHQLTEERAWNWQWANTLAESPSERLEGITPAFADWHLKKMFLGIFKQLFFKEGSAAEMGTSCALMNRTGKSNAKRGTEKDYNAFKDFIDRETEAHIITKWMLFSGMTDMEGILQSSFNNAFKHLLCKETQTFLDGLFLGTNVSENVIMLDEAYNQGFSCRDGMCGMQFLTSFHESKALTSTQHEQERHGLIINDGGDNNRDKYGYYKCQGLCTLVFATNATRKRHESVQHPGLEVANDTQPEDQFSEDSQSESDRIFH</sequence>
<keyword evidence="1" id="KW-0862">Zinc</keyword>
<accession>A0ABN8M361</accession>
<evidence type="ECO:0000256" key="1">
    <source>
        <dbReference type="PROSITE-ProRule" id="PRU00042"/>
    </source>
</evidence>
<name>A0ABN8M361_9CNID</name>
<reference evidence="4 5" key="1">
    <citation type="submission" date="2022-05" db="EMBL/GenBank/DDBJ databases">
        <authorList>
            <consortium name="Genoscope - CEA"/>
            <person name="William W."/>
        </authorList>
    </citation>
    <scope>NUCLEOTIDE SEQUENCE [LARGE SCALE GENOMIC DNA]</scope>
</reference>
<dbReference type="Pfam" id="PF20231">
    <property type="entry name" value="DUF6589"/>
    <property type="match status" value="1"/>
</dbReference>
<comment type="caution">
    <text evidence="4">The sequence shown here is derived from an EMBL/GenBank/DDBJ whole genome shotgun (WGS) entry which is preliminary data.</text>
</comment>
<gene>
    <name evidence="4" type="ORF">PEVE_00021354</name>
</gene>
<feature type="compositionally biased region" description="Acidic residues" evidence="2">
    <location>
        <begin position="269"/>
        <end position="280"/>
    </location>
</feature>
<keyword evidence="1" id="KW-0479">Metal-binding</keyword>
<dbReference type="InterPro" id="IPR046496">
    <property type="entry name" value="DUF6589"/>
</dbReference>
<dbReference type="InterPro" id="IPR013087">
    <property type="entry name" value="Znf_C2H2_type"/>
</dbReference>